<sequence length="105" mass="11579">MIDGISKDIRQILMEGELSISGIKERLDRKGIQTHRLTLSGYLTALVDAGILKFKGIKPAKVYSINPGVANNIYNAIGNSVKQIYPTNNGDISLMVLSYIFNRPI</sequence>
<reference evidence="1" key="2">
    <citation type="journal article" date="2014" name="ISME J.">
        <title>Microbial stratification in low pH oxic and suboxic macroscopic growths along an acid mine drainage.</title>
        <authorList>
            <person name="Mendez-Garcia C."/>
            <person name="Mesa V."/>
            <person name="Sprenger R.R."/>
            <person name="Richter M."/>
            <person name="Diez M.S."/>
            <person name="Solano J."/>
            <person name="Bargiela R."/>
            <person name="Golyshina O.V."/>
            <person name="Manteca A."/>
            <person name="Ramos J.L."/>
            <person name="Gallego J.R."/>
            <person name="Llorente I."/>
            <person name="Martins Dos Santos V.A."/>
            <person name="Jensen O.N."/>
            <person name="Pelaez A.I."/>
            <person name="Sanchez J."/>
            <person name="Ferrer M."/>
        </authorList>
    </citation>
    <scope>NUCLEOTIDE SEQUENCE</scope>
</reference>
<organism evidence="1">
    <name type="scientific">mine drainage metagenome</name>
    <dbReference type="NCBI Taxonomy" id="410659"/>
    <lineage>
        <taxon>unclassified sequences</taxon>
        <taxon>metagenomes</taxon>
        <taxon>ecological metagenomes</taxon>
    </lineage>
</organism>
<dbReference type="AlphaFoldDB" id="T1D9M3"/>
<feature type="non-terminal residue" evidence="1">
    <location>
        <position position="105"/>
    </location>
</feature>
<proteinExistence type="predicted"/>
<accession>T1D9M3</accession>
<dbReference type="InterPro" id="IPR036390">
    <property type="entry name" value="WH_DNA-bd_sf"/>
</dbReference>
<dbReference type="SUPFAM" id="SSF46785">
    <property type="entry name" value="Winged helix' DNA-binding domain"/>
    <property type="match status" value="1"/>
</dbReference>
<name>T1D9M3_9ZZZZ</name>
<dbReference type="EMBL" id="AUZX01001789">
    <property type="protein sequence ID" value="EQD78144.1"/>
    <property type="molecule type" value="Genomic_DNA"/>
</dbReference>
<protein>
    <submittedName>
        <fullName evidence="1">Uncharacterized protein</fullName>
    </submittedName>
</protein>
<reference evidence="1" key="1">
    <citation type="submission" date="2013-08" db="EMBL/GenBank/DDBJ databases">
        <authorList>
            <person name="Mendez C."/>
            <person name="Richter M."/>
            <person name="Ferrer M."/>
            <person name="Sanchez J."/>
        </authorList>
    </citation>
    <scope>NUCLEOTIDE SEQUENCE</scope>
</reference>
<gene>
    <name evidence="1" type="ORF">B1A_02402</name>
</gene>
<evidence type="ECO:0000313" key="1">
    <source>
        <dbReference type="EMBL" id="EQD78144.1"/>
    </source>
</evidence>
<comment type="caution">
    <text evidence="1">The sequence shown here is derived from an EMBL/GenBank/DDBJ whole genome shotgun (WGS) entry which is preliminary data.</text>
</comment>